<protein>
    <submittedName>
        <fullName evidence="1">GDP dissociation inhibitor</fullName>
    </submittedName>
</protein>
<dbReference type="EMBL" id="MU393456">
    <property type="protein sequence ID" value="KAI4866642.1"/>
    <property type="molecule type" value="Genomic_DNA"/>
</dbReference>
<sequence>MMESLGDEPWDVVICGTGLQQSLLALALSRSKKRILHLDPNDYYGENEAAFSLQEAGGWAATHAGLSTGGDSSREATAPTSSARQNIFKNASAWTHPEAADRGLSFPRAYSLALAPQIIHTRSKLVERLVSSRAYKQVEFLAVGSFFVYNAEAADASSRLSRIPSSREDVFSTQSIPARSKRSLMKFLKFVIDYDSEEQRPLWQGQEHKPLAEFLATEFKLDDNLKRYILALTLTLDGRMTVGDGLATIHRHLTSMGLFGPGFCAVYPKWGGSSEIAQVACRAGAVGGGIYMLDTKAEVKDESSDGEISLDLSNGLSVRTTKLVTSQNEAAPDAPTITRLVAVVSSPLKTLFEVIVEGAPIPAVAVVAFPGSSESSDGPIYASVHSGNTGECPAGQSVIYLTTQAASQAVQRLESALSNLLAAVTAEGQTTPICLYKLQYDQSLSAREASTTAHGSVSTFAFPSPSLNLAFDDRCLDTVRDAWKLVIGEDASEDEYMVFQDREGVADDDDGYD</sequence>
<name>A0ACB9Z5R2_9PEZI</name>
<organism evidence="1 2">
    <name type="scientific">Hypoxylon rubiginosum</name>
    <dbReference type="NCBI Taxonomy" id="110542"/>
    <lineage>
        <taxon>Eukaryota</taxon>
        <taxon>Fungi</taxon>
        <taxon>Dikarya</taxon>
        <taxon>Ascomycota</taxon>
        <taxon>Pezizomycotina</taxon>
        <taxon>Sordariomycetes</taxon>
        <taxon>Xylariomycetidae</taxon>
        <taxon>Xylariales</taxon>
        <taxon>Hypoxylaceae</taxon>
        <taxon>Hypoxylon</taxon>
    </lineage>
</organism>
<evidence type="ECO:0000313" key="1">
    <source>
        <dbReference type="EMBL" id="KAI4866642.1"/>
    </source>
</evidence>
<keyword evidence="2" id="KW-1185">Reference proteome</keyword>
<accession>A0ACB9Z5R2</accession>
<dbReference type="Proteomes" id="UP001497700">
    <property type="component" value="Unassembled WGS sequence"/>
</dbReference>
<reference evidence="1 2" key="1">
    <citation type="journal article" date="2022" name="New Phytol.">
        <title>Ecological generalism drives hyperdiversity of secondary metabolite gene clusters in xylarialean endophytes.</title>
        <authorList>
            <person name="Franco M.E.E."/>
            <person name="Wisecaver J.H."/>
            <person name="Arnold A.E."/>
            <person name="Ju Y.M."/>
            <person name="Slot J.C."/>
            <person name="Ahrendt S."/>
            <person name="Moore L.P."/>
            <person name="Eastman K.E."/>
            <person name="Scott K."/>
            <person name="Konkel Z."/>
            <person name="Mondo S.J."/>
            <person name="Kuo A."/>
            <person name="Hayes R.D."/>
            <person name="Haridas S."/>
            <person name="Andreopoulos B."/>
            <person name="Riley R."/>
            <person name="LaButti K."/>
            <person name="Pangilinan J."/>
            <person name="Lipzen A."/>
            <person name="Amirebrahimi M."/>
            <person name="Yan J."/>
            <person name="Adam C."/>
            <person name="Keymanesh K."/>
            <person name="Ng V."/>
            <person name="Louie K."/>
            <person name="Northen T."/>
            <person name="Drula E."/>
            <person name="Henrissat B."/>
            <person name="Hsieh H.M."/>
            <person name="Youens-Clark K."/>
            <person name="Lutzoni F."/>
            <person name="Miadlikowska J."/>
            <person name="Eastwood D.C."/>
            <person name="Hamelin R.C."/>
            <person name="Grigoriev I.V."/>
            <person name="U'Ren J.M."/>
        </authorList>
    </citation>
    <scope>NUCLEOTIDE SEQUENCE [LARGE SCALE GENOMIC DNA]</scope>
    <source>
        <strain evidence="1 2">CBS 119005</strain>
    </source>
</reference>
<proteinExistence type="predicted"/>
<evidence type="ECO:0000313" key="2">
    <source>
        <dbReference type="Proteomes" id="UP001497700"/>
    </source>
</evidence>
<comment type="caution">
    <text evidence="1">The sequence shown here is derived from an EMBL/GenBank/DDBJ whole genome shotgun (WGS) entry which is preliminary data.</text>
</comment>
<gene>
    <name evidence="1" type="ORF">F4820DRAFT_416237</name>
</gene>